<dbReference type="InterPro" id="IPR011330">
    <property type="entry name" value="Glyco_hydro/deAcase_b/a-brl"/>
</dbReference>
<comment type="subcellular location">
    <subcellularLocation>
        <location evidence="1">Secreted</location>
    </subcellularLocation>
</comment>
<dbReference type="Gene3D" id="3.20.20.370">
    <property type="entry name" value="Glycoside hydrolase/deacetylase"/>
    <property type="match status" value="1"/>
</dbReference>
<feature type="domain" description="NodB homology" evidence="3">
    <location>
        <begin position="55"/>
        <end position="273"/>
    </location>
</feature>
<organism evidence="4 5">
    <name type="scientific">Granulosicoccus antarcticus IMCC3135</name>
    <dbReference type="NCBI Taxonomy" id="1192854"/>
    <lineage>
        <taxon>Bacteria</taxon>
        <taxon>Pseudomonadati</taxon>
        <taxon>Pseudomonadota</taxon>
        <taxon>Gammaproteobacteria</taxon>
        <taxon>Chromatiales</taxon>
        <taxon>Granulosicoccaceae</taxon>
        <taxon>Granulosicoccus</taxon>
    </lineage>
</organism>
<evidence type="ECO:0000256" key="1">
    <source>
        <dbReference type="ARBA" id="ARBA00004613"/>
    </source>
</evidence>
<dbReference type="Pfam" id="PF01522">
    <property type="entry name" value="Polysacc_deac_1"/>
    <property type="match status" value="1"/>
</dbReference>
<dbReference type="InterPro" id="IPR002509">
    <property type="entry name" value="NODB_dom"/>
</dbReference>
<dbReference type="PANTHER" id="PTHR34216">
    <property type="match status" value="1"/>
</dbReference>
<dbReference type="OrthoDB" id="9814639at2"/>
<dbReference type="KEGG" id="gai:IMCC3135_24515"/>
<dbReference type="PANTHER" id="PTHR34216:SF3">
    <property type="entry name" value="POLY-BETA-1,6-N-ACETYL-D-GLUCOSAMINE N-DEACETYLASE"/>
    <property type="match status" value="1"/>
</dbReference>
<evidence type="ECO:0000313" key="5">
    <source>
        <dbReference type="Proteomes" id="UP000250079"/>
    </source>
</evidence>
<dbReference type="SUPFAM" id="SSF88713">
    <property type="entry name" value="Glycoside hydrolase/deacetylase"/>
    <property type="match status" value="1"/>
</dbReference>
<protein>
    <recommendedName>
        <fullName evidence="3">NodB homology domain-containing protein</fullName>
    </recommendedName>
</protein>
<dbReference type="RefSeq" id="WP_088919936.1">
    <property type="nucleotide sequence ID" value="NZ_CP018632.1"/>
</dbReference>
<keyword evidence="2" id="KW-0732">Signal</keyword>
<dbReference type="Proteomes" id="UP000250079">
    <property type="component" value="Chromosome"/>
</dbReference>
<dbReference type="InterPro" id="IPR051398">
    <property type="entry name" value="Polysacch_Deacetylase"/>
</dbReference>
<dbReference type="PROSITE" id="PS51677">
    <property type="entry name" value="NODB"/>
    <property type="match status" value="1"/>
</dbReference>
<dbReference type="AlphaFoldDB" id="A0A2Z2P190"/>
<dbReference type="CDD" id="cd10918">
    <property type="entry name" value="CE4_NodB_like_5s_6s"/>
    <property type="match status" value="1"/>
</dbReference>
<dbReference type="GO" id="GO:0016810">
    <property type="term" value="F:hydrolase activity, acting on carbon-nitrogen (but not peptide) bonds"/>
    <property type="evidence" value="ECO:0007669"/>
    <property type="project" value="InterPro"/>
</dbReference>
<evidence type="ECO:0000256" key="2">
    <source>
        <dbReference type="ARBA" id="ARBA00022729"/>
    </source>
</evidence>
<evidence type="ECO:0000313" key="4">
    <source>
        <dbReference type="EMBL" id="ASJ74970.1"/>
    </source>
</evidence>
<dbReference type="EMBL" id="CP018632">
    <property type="protein sequence ID" value="ASJ74970.1"/>
    <property type="molecule type" value="Genomic_DNA"/>
</dbReference>
<keyword evidence="5" id="KW-1185">Reference proteome</keyword>
<proteinExistence type="predicted"/>
<accession>A0A2Z2P190</accession>
<dbReference type="GO" id="GO:0005975">
    <property type="term" value="P:carbohydrate metabolic process"/>
    <property type="evidence" value="ECO:0007669"/>
    <property type="project" value="InterPro"/>
</dbReference>
<reference evidence="4 5" key="1">
    <citation type="submission" date="2016-12" db="EMBL/GenBank/DDBJ databases">
        <authorList>
            <person name="Song W.-J."/>
            <person name="Kurnit D.M."/>
        </authorList>
    </citation>
    <scope>NUCLEOTIDE SEQUENCE [LARGE SCALE GENOMIC DNA]</scope>
    <source>
        <strain evidence="4 5">IMCC3135</strain>
    </source>
</reference>
<dbReference type="GO" id="GO:0005576">
    <property type="term" value="C:extracellular region"/>
    <property type="evidence" value="ECO:0007669"/>
    <property type="project" value="UniProtKB-SubCell"/>
</dbReference>
<evidence type="ECO:0000259" key="3">
    <source>
        <dbReference type="PROSITE" id="PS51677"/>
    </source>
</evidence>
<gene>
    <name evidence="4" type="ORF">IMCC3135_24515</name>
</gene>
<name>A0A2Z2P190_9GAMM</name>
<sequence>MSVVLMYHALYRGEDTTAIDQEDLPYAVSEANFIAQLDLLKAKNVGLFDSDSSVPDIIITFDDGHQSNLDIAAPLLQARGMSAYFFITSNFIDQRSGFMSGEQLRRLAQMPGMSIGSHGVTHQFFDDLTVDESRTELVDSRTHLELLTGMSCQSISFPGGRYNEQTLDLLKAAGYRQWFGSEIGTVSEALCFNSPETPSVDIDEQTLLVQQQQNPISRVAVRRNTTLEEFERMTRPDESYFRRHRRRGQIKLLVRRLLGNRLYHGLYKILSAR</sequence>